<name>A0A8J5UZ98_ZIZPA</name>
<dbReference type="EMBL" id="JAAALK010001387">
    <property type="protein sequence ID" value="KAG8042990.1"/>
    <property type="molecule type" value="Genomic_DNA"/>
</dbReference>
<keyword evidence="3" id="KW-1185">Reference proteome</keyword>
<reference evidence="2" key="1">
    <citation type="journal article" date="2021" name="bioRxiv">
        <title>Whole Genome Assembly and Annotation of Northern Wild Rice, Zizania palustris L., Supports a Whole Genome Duplication in the Zizania Genus.</title>
        <authorList>
            <person name="Haas M."/>
            <person name="Kono T."/>
            <person name="Macchietto M."/>
            <person name="Millas R."/>
            <person name="McGilp L."/>
            <person name="Shao M."/>
            <person name="Duquette J."/>
            <person name="Hirsch C.N."/>
            <person name="Kimball J."/>
        </authorList>
    </citation>
    <scope>NUCLEOTIDE SEQUENCE</scope>
    <source>
        <tissue evidence="2">Fresh leaf tissue</tissue>
    </source>
</reference>
<evidence type="ECO:0000313" key="2">
    <source>
        <dbReference type="EMBL" id="KAG8042990.1"/>
    </source>
</evidence>
<protein>
    <submittedName>
        <fullName evidence="2">Uncharacterized protein</fullName>
    </submittedName>
</protein>
<evidence type="ECO:0000256" key="1">
    <source>
        <dbReference type="SAM" id="MobiDB-lite"/>
    </source>
</evidence>
<proteinExistence type="predicted"/>
<comment type="caution">
    <text evidence="2">The sequence shown here is derived from an EMBL/GenBank/DDBJ whole genome shotgun (WGS) entry which is preliminary data.</text>
</comment>
<gene>
    <name evidence="2" type="ORF">GUJ93_ZPchr0681g6579</name>
</gene>
<dbReference type="Proteomes" id="UP000729402">
    <property type="component" value="Unassembled WGS sequence"/>
</dbReference>
<accession>A0A8J5UZ98</accession>
<dbReference type="AlphaFoldDB" id="A0A8J5UZ98"/>
<feature type="region of interest" description="Disordered" evidence="1">
    <location>
        <begin position="1"/>
        <end position="27"/>
    </location>
</feature>
<evidence type="ECO:0000313" key="3">
    <source>
        <dbReference type="Proteomes" id="UP000729402"/>
    </source>
</evidence>
<feature type="compositionally biased region" description="Low complexity" evidence="1">
    <location>
        <begin position="1"/>
        <end position="21"/>
    </location>
</feature>
<reference evidence="2" key="2">
    <citation type="submission" date="2021-02" db="EMBL/GenBank/DDBJ databases">
        <authorList>
            <person name="Kimball J.A."/>
            <person name="Haas M.W."/>
            <person name="Macchietto M."/>
            <person name="Kono T."/>
            <person name="Duquette J."/>
            <person name="Shao M."/>
        </authorList>
    </citation>
    <scope>NUCLEOTIDE SEQUENCE</scope>
    <source>
        <tissue evidence="2">Fresh leaf tissue</tissue>
    </source>
</reference>
<sequence length="70" mass="6941">MIAHRASSSSSTAASFPPLALAGGGTVKEGATTKRSDMEHFFGAFAFDVLDGVGHGAPAATAAQAHPPTT</sequence>
<organism evidence="2 3">
    <name type="scientific">Zizania palustris</name>
    <name type="common">Northern wild rice</name>
    <dbReference type="NCBI Taxonomy" id="103762"/>
    <lineage>
        <taxon>Eukaryota</taxon>
        <taxon>Viridiplantae</taxon>
        <taxon>Streptophyta</taxon>
        <taxon>Embryophyta</taxon>
        <taxon>Tracheophyta</taxon>
        <taxon>Spermatophyta</taxon>
        <taxon>Magnoliopsida</taxon>
        <taxon>Liliopsida</taxon>
        <taxon>Poales</taxon>
        <taxon>Poaceae</taxon>
        <taxon>BOP clade</taxon>
        <taxon>Oryzoideae</taxon>
        <taxon>Oryzeae</taxon>
        <taxon>Zizaniinae</taxon>
        <taxon>Zizania</taxon>
    </lineage>
</organism>